<dbReference type="GeneID" id="90541357"/>
<keyword evidence="2" id="KW-1185">Reference proteome</keyword>
<dbReference type="AlphaFoldDB" id="A0AAX4JC57"/>
<evidence type="ECO:0000313" key="1">
    <source>
        <dbReference type="EMBL" id="WUR03543.1"/>
    </source>
</evidence>
<organism evidence="1 2">
    <name type="scientific">Vairimorpha necatrix</name>
    <dbReference type="NCBI Taxonomy" id="6039"/>
    <lineage>
        <taxon>Eukaryota</taxon>
        <taxon>Fungi</taxon>
        <taxon>Fungi incertae sedis</taxon>
        <taxon>Microsporidia</taxon>
        <taxon>Nosematidae</taxon>
        <taxon>Vairimorpha</taxon>
    </lineage>
</organism>
<name>A0AAX4JC57_9MICR</name>
<evidence type="ECO:0008006" key="3">
    <source>
        <dbReference type="Google" id="ProtNLM"/>
    </source>
</evidence>
<proteinExistence type="predicted"/>
<reference evidence="1" key="1">
    <citation type="journal article" date="2024" name="BMC Genomics">
        <title>Functional annotation of a divergent genome using sequence and structure-based similarity.</title>
        <authorList>
            <person name="Svedberg D."/>
            <person name="Winiger R.R."/>
            <person name="Berg A."/>
            <person name="Sharma H."/>
            <person name="Tellgren-Roth C."/>
            <person name="Debrunner-Vossbrinck B.A."/>
            <person name="Vossbrinck C.R."/>
            <person name="Barandun J."/>
        </authorList>
    </citation>
    <scope>NUCLEOTIDE SEQUENCE</scope>
    <source>
        <strain evidence="1">Illinois isolate</strain>
    </source>
</reference>
<protein>
    <recommendedName>
        <fullName evidence="3">Sporulation protein YtxC</fullName>
    </recommendedName>
</protein>
<gene>
    <name evidence="1" type="ORF">VNE69_05133</name>
</gene>
<dbReference type="Proteomes" id="UP001334084">
    <property type="component" value="Chromosome 5"/>
</dbReference>
<evidence type="ECO:0000313" key="2">
    <source>
        <dbReference type="Proteomes" id="UP001334084"/>
    </source>
</evidence>
<sequence>MIFFKLFFVKDFVKGANIFYNELSSVINKQAENGDFIQINNEFEYLVIYFNFDTLNNEINAKLRIETFPWKINPVIEFIKISIADKSIEIIVTEFEDKLINELQEINPDRIILIYKQKYCEYSDKYKDIIKQFKNINDARKKLNIYHDITYEYITHEYGLWITAIYELSYELEKYKDHLRTHKIPIYRYYNNDLTFLCFSIQLCNIYYLFEINIKDLNEKIFLESTEFKSSHTNETDLEIIKYILRNFIYI</sequence>
<dbReference type="RefSeq" id="XP_065329688.1">
    <property type="nucleotide sequence ID" value="XM_065473615.1"/>
</dbReference>
<dbReference type="EMBL" id="CP142730">
    <property type="protein sequence ID" value="WUR03543.1"/>
    <property type="molecule type" value="Genomic_DNA"/>
</dbReference>
<accession>A0AAX4JC57</accession>